<accession>F4RQU9</accession>
<dbReference type="GO" id="GO:0051082">
    <property type="term" value="F:unfolded protein binding"/>
    <property type="evidence" value="ECO:0007669"/>
    <property type="project" value="TreeGrafter"/>
</dbReference>
<evidence type="ECO:0000259" key="4">
    <source>
        <dbReference type="Pfam" id="PF25567"/>
    </source>
</evidence>
<evidence type="ECO:0000313" key="6">
    <source>
        <dbReference type="Proteomes" id="UP000001072"/>
    </source>
</evidence>
<dbReference type="RefSeq" id="XP_007411627.1">
    <property type="nucleotide sequence ID" value="XM_007411565.1"/>
</dbReference>
<feature type="region of interest" description="Disordered" evidence="3">
    <location>
        <begin position="399"/>
        <end position="464"/>
    </location>
</feature>
<feature type="compositionally biased region" description="Low complexity" evidence="3">
    <location>
        <begin position="34"/>
        <end position="49"/>
    </location>
</feature>
<dbReference type="GO" id="GO:0042273">
    <property type="term" value="P:ribosomal large subunit biogenesis"/>
    <property type="evidence" value="ECO:0007669"/>
    <property type="project" value="TreeGrafter"/>
</dbReference>
<feature type="compositionally biased region" description="Basic residues" evidence="3">
    <location>
        <begin position="1"/>
        <end position="12"/>
    </location>
</feature>
<dbReference type="InterPro" id="IPR016024">
    <property type="entry name" value="ARM-type_fold"/>
</dbReference>
<dbReference type="EMBL" id="GL883114">
    <property type="protein sequence ID" value="EGG05262.1"/>
    <property type="molecule type" value="Genomic_DNA"/>
</dbReference>
<dbReference type="InterPro" id="IPR000225">
    <property type="entry name" value="Armadillo"/>
</dbReference>
<feature type="compositionally biased region" description="Basic and acidic residues" evidence="3">
    <location>
        <begin position="434"/>
        <end position="448"/>
    </location>
</feature>
<dbReference type="SUPFAM" id="SSF48371">
    <property type="entry name" value="ARM repeat"/>
    <property type="match status" value="1"/>
</dbReference>
<dbReference type="VEuPathDB" id="FungiDB:MELLADRAFT_107758"/>
<dbReference type="OrthoDB" id="288703at2759"/>
<evidence type="ECO:0000256" key="2">
    <source>
        <dbReference type="PROSITE-ProRule" id="PRU00259"/>
    </source>
</evidence>
<dbReference type="FunCoup" id="F4RQU9">
    <property type="interactions" value="66"/>
</dbReference>
<feature type="region of interest" description="Disordered" evidence="3">
    <location>
        <begin position="1"/>
        <end position="71"/>
    </location>
</feature>
<protein>
    <recommendedName>
        <fullName evidence="4">SYO1-like TPR repeats domain-containing protein</fullName>
    </recommendedName>
</protein>
<feature type="compositionally biased region" description="Polar residues" evidence="3">
    <location>
        <begin position="13"/>
        <end position="33"/>
    </location>
</feature>
<feature type="repeat" description="ARM" evidence="2">
    <location>
        <begin position="107"/>
        <end position="136"/>
    </location>
</feature>
<reference evidence="6" key="1">
    <citation type="journal article" date="2011" name="Proc. Natl. Acad. Sci. U.S.A.">
        <title>Obligate biotrophy features unraveled by the genomic analysis of rust fungi.</title>
        <authorList>
            <person name="Duplessis S."/>
            <person name="Cuomo C.A."/>
            <person name="Lin Y.-C."/>
            <person name="Aerts A."/>
            <person name="Tisserant E."/>
            <person name="Veneault-Fourrey C."/>
            <person name="Joly D.L."/>
            <person name="Hacquard S."/>
            <person name="Amselem J."/>
            <person name="Cantarel B.L."/>
            <person name="Chiu R."/>
            <person name="Coutinho P.M."/>
            <person name="Feau N."/>
            <person name="Field M."/>
            <person name="Frey P."/>
            <person name="Gelhaye E."/>
            <person name="Goldberg J."/>
            <person name="Grabherr M.G."/>
            <person name="Kodira C.D."/>
            <person name="Kohler A."/>
            <person name="Kuees U."/>
            <person name="Lindquist E.A."/>
            <person name="Lucas S.M."/>
            <person name="Mago R."/>
            <person name="Mauceli E."/>
            <person name="Morin E."/>
            <person name="Murat C."/>
            <person name="Pangilinan J.L."/>
            <person name="Park R."/>
            <person name="Pearson M."/>
            <person name="Quesneville H."/>
            <person name="Rouhier N."/>
            <person name="Sakthikumar S."/>
            <person name="Salamov A.A."/>
            <person name="Schmutz J."/>
            <person name="Selles B."/>
            <person name="Shapiro H."/>
            <person name="Tanguay P."/>
            <person name="Tuskan G.A."/>
            <person name="Henrissat B."/>
            <person name="Van de Peer Y."/>
            <person name="Rouze P."/>
            <person name="Ellis J.G."/>
            <person name="Dodds P.N."/>
            <person name="Schein J.E."/>
            <person name="Zhong S."/>
            <person name="Hamelin R.C."/>
            <person name="Grigoriev I.V."/>
            <person name="Szabo L.J."/>
            <person name="Martin F."/>
        </authorList>
    </citation>
    <scope>NUCLEOTIDE SEQUENCE [LARGE SCALE GENOMIC DNA]</scope>
    <source>
        <strain evidence="6">98AG31 / pathotype 3-4-7</strain>
    </source>
</reference>
<evidence type="ECO:0000256" key="3">
    <source>
        <dbReference type="SAM" id="MobiDB-lite"/>
    </source>
</evidence>
<dbReference type="GO" id="GO:0006606">
    <property type="term" value="P:protein import into nucleus"/>
    <property type="evidence" value="ECO:0007669"/>
    <property type="project" value="TreeGrafter"/>
</dbReference>
<dbReference type="AlphaFoldDB" id="F4RQU9"/>
<gene>
    <name evidence="5" type="ORF">MELLADRAFT_107758</name>
</gene>
<sequence>MGKAQYKKRIRSARQQASTGPIQSNHQEQDQSQEPSNSISTTPSTTNETKLSKTKSKKSKPKQRDSSLAIIDHVRSETPADRVWSIAAISNLILSSSSTRRLLQSKNLVNLLIERLNTDQSHPQIMIETTSALRNLVIEGGDDVCGEMFNKGILIPLQALLLVWFNRFDGFLLHDLMIAENVLVILWSLAETSNKLFKAIGAITELVPFLFRIIQLYVDRLGISNAQDQTSTPSTSLTLVSIQCLYTLTEDDPKLIRQISSQLDPLLVLFKINQQPIKRSTEDQEELELLKVYLVGILRNIVSQTKHPNRLSFKSMYDDHLLPNHLFQFLDLDLSDLYHQASKAFLSLPPIPLSDLNLAKASVKAPSSEELLLESAERRLTTLQLSLELLGEWCATLDGFQTEEETNPNPEDLEAKDDMVEDDDEEDDDDDTEMREALVPDSTKKIDHDGDEEMGNGSETEDLVNPTALPIDQIPSNQFSKLFHSFMKLSQPIQTPDLPTHTIPTAAENGSQDDLMPQTIQELVIGIHTRALQSINNLLITLERTGSTSKILNDQDLDVAWKLVLQIVNGSSTSPLILPAVTCLWSLVRIDAVQLVLQRQSNSLIEGLLNLLDDEFVGVEVRSRLVSVLSVVGSCASITVEENQVIGMKLMEIISDSKTPLLVIHALDGVLDLYSDETSSYDVKVFRDLKFLNRLIDLVPMIKNLVKKIDKRKDFKFRSVAEDCLMNVLGFIEYRKGLKV</sequence>
<dbReference type="PANTHER" id="PTHR13347">
    <property type="entry name" value="HEAT REPEAT-CONTAINING PROTEIN 3"/>
    <property type="match status" value="1"/>
</dbReference>
<feature type="domain" description="SYO1-like TPR repeats" evidence="4">
    <location>
        <begin position="518"/>
        <end position="737"/>
    </location>
</feature>
<dbReference type="CDD" id="cd13394">
    <property type="entry name" value="Syo1_like"/>
    <property type="match status" value="1"/>
</dbReference>
<dbReference type="Gene3D" id="1.25.10.10">
    <property type="entry name" value="Leucine-rich Repeat Variant"/>
    <property type="match status" value="1"/>
</dbReference>
<feature type="compositionally biased region" description="Basic residues" evidence="3">
    <location>
        <begin position="52"/>
        <end position="61"/>
    </location>
</feature>
<evidence type="ECO:0000256" key="1">
    <source>
        <dbReference type="ARBA" id="ARBA00049983"/>
    </source>
</evidence>
<dbReference type="InterPro" id="IPR052616">
    <property type="entry name" value="SYO1-like"/>
</dbReference>
<dbReference type="STRING" id="747676.F4RQU9"/>
<dbReference type="InterPro" id="IPR057990">
    <property type="entry name" value="TPR_SYO1"/>
</dbReference>
<dbReference type="PANTHER" id="PTHR13347:SF1">
    <property type="entry name" value="HEAT REPEAT-CONTAINING PROTEIN 3"/>
    <property type="match status" value="1"/>
</dbReference>
<dbReference type="InterPro" id="IPR011989">
    <property type="entry name" value="ARM-like"/>
</dbReference>
<dbReference type="KEGG" id="mlr:MELLADRAFT_107758"/>
<evidence type="ECO:0000313" key="5">
    <source>
        <dbReference type="EMBL" id="EGG05262.1"/>
    </source>
</evidence>
<comment type="similarity">
    <text evidence="1">Belongs to the nuclear import and ribosome assembly adapter family.</text>
</comment>
<keyword evidence="6" id="KW-1185">Reference proteome</keyword>
<dbReference type="InParanoid" id="F4RQU9"/>
<feature type="compositionally biased region" description="Acidic residues" evidence="3">
    <location>
        <begin position="449"/>
        <end position="462"/>
    </location>
</feature>
<organism evidence="6">
    <name type="scientific">Melampsora larici-populina (strain 98AG31 / pathotype 3-4-7)</name>
    <name type="common">Poplar leaf rust fungus</name>
    <dbReference type="NCBI Taxonomy" id="747676"/>
    <lineage>
        <taxon>Eukaryota</taxon>
        <taxon>Fungi</taxon>
        <taxon>Dikarya</taxon>
        <taxon>Basidiomycota</taxon>
        <taxon>Pucciniomycotina</taxon>
        <taxon>Pucciniomycetes</taxon>
        <taxon>Pucciniales</taxon>
        <taxon>Melampsoraceae</taxon>
        <taxon>Melampsora</taxon>
    </lineage>
</organism>
<dbReference type="Proteomes" id="UP000001072">
    <property type="component" value="Unassembled WGS sequence"/>
</dbReference>
<dbReference type="eggNOG" id="ENOG502QWR9">
    <property type="taxonomic scope" value="Eukaryota"/>
</dbReference>
<dbReference type="HOGENOM" id="CLU_016860_0_0_1"/>
<dbReference type="PROSITE" id="PS50176">
    <property type="entry name" value="ARM_REPEAT"/>
    <property type="match status" value="1"/>
</dbReference>
<proteinExistence type="inferred from homology"/>
<feature type="compositionally biased region" description="Acidic residues" evidence="3">
    <location>
        <begin position="401"/>
        <end position="433"/>
    </location>
</feature>
<dbReference type="Pfam" id="PF25567">
    <property type="entry name" value="TPR_SYO1"/>
    <property type="match status" value="1"/>
</dbReference>
<dbReference type="GeneID" id="18923266"/>
<name>F4RQU9_MELLP</name>